<dbReference type="AlphaFoldDB" id="A0A212CJ49"/>
<dbReference type="EMBL" id="MKHE01000019">
    <property type="protein sequence ID" value="OWK05902.1"/>
    <property type="molecule type" value="Genomic_DNA"/>
</dbReference>
<evidence type="ECO:0000313" key="2">
    <source>
        <dbReference type="EMBL" id="OWK05902.1"/>
    </source>
</evidence>
<dbReference type="Proteomes" id="UP000242450">
    <property type="component" value="Chromosome 19"/>
</dbReference>
<feature type="transmembrane region" description="Helical" evidence="1">
    <location>
        <begin position="15"/>
        <end position="32"/>
    </location>
</feature>
<organism evidence="2 3">
    <name type="scientific">Cervus elaphus hippelaphus</name>
    <name type="common">European red deer</name>
    <dbReference type="NCBI Taxonomy" id="46360"/>
    <lineage>
        <taxon>Eukaryota</taxon>
        <taxon>Metazoa</taxon>
        <taxon>Chordata</taxon>
        <taxon>Craniata</taxon>
        <taxon>Vertebrata</taxon>
        <taxon>Euteleostomi</taxon>
        <taxon>Mammalia</taxon>
        <taxon>Eutheria</taxon>
        <taxon>Laurasiatheria</taxon>
        <taxon>Artiodactyla</taxon>
        <taxon>Ruminantia</taxon>
        <taxon>Pecora</taxon>
        <taxon>Cervidae</taxon>
        <taxon>Cervinae</taxon>
        <taxon>Cervus</taxon>
    </lineage>
</organism>
<dbReference type="OrthoDB" id="9904387at2759"/>
<gene>
    <name evidence="2" type="ORF">Celaphus_00012735</name>
</gene>
<evidence type="ECO:0000256" key="1">
    <source>
        <dbReference type="SAM" id="Phobius"/>
    </source>
</evidence>
<name>A0A212CJ49_CEREH</name>
<reference evidence="2 3" key="1">
    <citation type="journal article" date="2018" name="Mol. Genet. Genomics">
        <title>The red deer Cervus elaphus genome CerEla1.0: sequencing, annotating, genes, and chromosomes.</title>
        <authorList>
            <person name="Bana N.A."/>
            <person name="Nyiri A."/>
            <person name="Nagy J."/>
            <person name="Frank K."/>
            <person name="Nagy T."/>
            <person name="Steger V."/>
            <person name="Schiller M."/>
            <person name="Lakatos P."/>
            <person name="Sugar L."/>
            <person name="Horn P."/>
            <person name="Barta E."/>
            <person name="Orosz L."/>
        </authorList>
    </citation>
    <scope>NUCLEOTIDE SEQUENCE [LARGE SCALE GENOMIC DNA]</scope>
    <source>
        <strain evidence="2">Hungarian</strain>
    </source>
</reference>
<sequence length="86" mass="9908">MGHTVKWGTLRPKRPYLWLSQLLVLAGLFHFCSGKLHLQLSSSAATRDRGTSFLHRAAPAGLLFHFWFGLQREKHWTRVLQKLVVV</sequence>
<keyword evidence="1" id="KW-0812">Transmembrane</keyword>
<feature type="transmembrane region" description="Helical" evidence="1">
    <location>
        <begin position="53"/>
        <end position="70"/>
    </location>
</feature>
<proteinExistence type="predicted"/>
<keyword evidence="3" id="KW-1185">Reference proteome</keyword>
<keyword evidence="1" id="KW-1133">Transmembrane helix</keyword>
<comment type="caution">
    <text evidence="2">The sequence shown here is derived from an EMBL/GenBank/DDBJ whole genome shotgun (WGS) entry which is preliminary data.</text>
</comment>
<evidence type="ECO:0000313" key="3">
    <source>
        <dbReference type="Proteomes" id="UP000242450"/>
    </source>
</evidence>
<protein>
    <submittedName>
        <fullName evidence="2">CD80</fullName>
    </submittedName>
</protein>
<keyword evidence="1" id="KW-0472">Membrane</keyword>
<accession>A0A212CJ49</accession>